<dbReference type="InterPro" id="IPR050235">
    <property type="entry name" value="CK1_Ser-Thr_kinase"/>
</dbReference>
<dbReference type="SMART" id="SM00220">
    <property type="entry name" value="S_TKc"/>
    <property type="match status" value="1"/>
</dbReference>
<keyword evidence="7" id="KW-0418">Kinase</keyword>
<keyword evidence="5" id="KW-0723">Serine/threonine-protein kinase</keyword>
<feature type="non-terminal residue" evidence="7">
    <location>
        <position position="1"/>
    </location>
</feature>
<dbReference type="InterPro" id="IPR017441">
    <property type="entry name" value="Protein_kinase_ATP_BS"/>
</dbReference>
<dbReference type="GO" id="GO:0004674">
    <property type="term" value="F:protein serine/threonine kinase activity"/>
    <property type="evidence" value="ECO:0007669"/>
    <property type="project" value="UniProtKB-KW"/>
</dbReference>
<organism evidence="7 8">
    <name type="scientific">Russula ochroleuca</name>
    <dbReference type="NCBI Taxonomy" id="152965"/>
    <lineage>
        <taxon>Eukaryota</taxon>
        <taxon>Fungi</taxon>
        <taxon>Dikarya</taxon>
        <taxon>Basidiomycota</taxon>
        <taxon>Agaricomycotina</taxon>
        <taxon>Agaricomycetes</taxon>
        <taxon>Russulales</taxon>
        <taxon>Russulaceae</taxon>
        <taxon>Russula</taxon>
    </lineage>
</organism>
<dbReference type="InterPro" id="IPR008271">
    <property type="entry name" value="Ser/Thr_kinase_AS"/>
</dbReference>
<evidence type="ECO:0000259" key="6">
    <source>
        <dbReference type="PROSITE" id="PS50011"/>
    </source>
</evidence>
<keyword evidence="8" id="KW-1185">Reference proteome</keyword>
<dbReference type="Proteomes" id="UP000759537">
    <property type="component" value="Unassembled WGS sequence"/>
</dbReference>
<reference evidence="7" key="1">
    <citation type="submission" date="2019-10" db="EMBL/GenBank/DDBJ databases">
        <authorList>
            <consortium name="DOE Joint Genome Institute"/>
            <person name="Kuo A."/>
            <person name="Miyauchi S."/>
            <person name="Kiss E."/>
            <person name="Drula E."/>
            <person name="Kohler A."/>
            <person name="Sanchez-Garcia M."/>
            <person name="Andreopoulos B."/>
            <person name="Barry K.W."/>
            <person name="Bonito G."/>
            <person name="Buee M."/>
            <person name="Carver A."/>
            <person name="Chen C."/>
            <person name="Cichocki N."/>
            <person name="Clum A."/>
            <person name="Culley D."/>
            <person name="Crous P.W."/>
            <person name="Fauchery L."/>
            <person name="Girlanda M."/>
            <person name="Hayes R."/>
            <person name="Keri Z."/>
            <person name="LaButti K."/>
            <person name="Lipzen A."/>
            <person name="Lombard V."/>
            <person name="Magnuson J."/>
            <person name="Maillard F."/>
            <person name="Morin E."/>
            <person name="Murat C."/>
            <person name="Nolan M."/>
            <person name="Ohm R."/>
            <person name="Pangilinan J."/>
            <person name="Pereira M."/>
            <person name="Perotto S."/>
            <person name="Peter M."/>
            <person name="Riley R."/>
            <person name="Sitrit Y."/>
            <person name="Stielow B."/>
            <person name="Szollosi G."/>
            <person name="Zifcakova L."/>
            <person name="Stursova M."/>
            <person name="Spatafora J.W."/>
            <person name="Tedersoo L."/>
            <person name="Vaario L.-M."/>
            <person name="Yamada A."/>
            <person name="Yan M."/>
            <person name="Wang P."/>
            <person name="Xu J."/>
            <person name="Bruns T."/>
            <person name="Baldrian P."/>
            <person name="Vilgalys R."/>
            <person name="Henrissat B."/>
            <person name="Grigoriev I.V."/>
            <person name="Hibbett D."/>
            <person name="Nagy L.G."/>
            <person name="Martin F.M."/>
        </authorList>
    </citation>
    <scope>NUCLEOTIDE SEQUENCE</scope>
    <source>
        <strain evidence="7">Prilba</strain>
    </source>
</reference>
<dbReference type="PROSITE" id="PS50011">
    <property type="entry name" value="PROTEIN_KINASE_DOM"/>
    <property type="match status" value="1"/>
</dbReference>
<evidence type="ECO:0000256" key="4">
    <source>
        <dbReference type="PROSITE-ProRule" id="PRU10141"/>
    </source>
</evidence>
<dbReference type="EMBL" id="WHVB01000034">
    <property type="protein sequence ID" value="KAF8467923.1"/>
    <property type="molecule type" value="Genomic_DNA"/>
</dbReference>
<dbReference type="SUPFAM" id="SSF56112">
    <property type="entry name" value="Protein kinase-like (PK-like)"/>
    <property type="match status" value="1"/>
</dbReference>
<dbReference type="InterPro" id="IPR011009">
    <property type="entry name" value="Kinase-like_dom_sf"/>
</dbReference>
<gene>
    <name evidence="7" type="ORF">DFH94DRAFT_657441</name>
</gene>
<evidence type="ECO:0000256" key="3">
    <source>
        <dbReference type="ARBA" id="ARBA00022840"/>
    </source>
</evidence>
<evidence type="ECO:0000256" key="2">
    <source>
        <dbReference type="ARBA" id="ARBA00022741"/>
    </source>
</evidence>
<dbReference type="GO" id="GO:0005524">
    <property type="term" value="F:ATP binding"/>
    <property type="evidence" value="ECO:0007669"/>
    <property type="project" value="UniProtKB-UniRule"/>
</dbReference>
<name>A0A9P5JWY9_9AGAM</name>
<evidence type="ECO:0000313" key="7">
    <source>
        <dbReference type="EMBL" id="KAF8467923.1"/>
    </source>
</evidence>
<evidence type="ECO:0000256" key="5">
    <source>
        <dbReference type="RuleBase" id="RU000304"/>
    </source>
</evidence>
<evidence type="ECO:0000313" key="8">
    <source>
        <dbReference type="Proteomes" id="UP000759537"/>
    </source>
</evidence>
<keyword evidence="3 4" id="KW-0067">ATP-binding</keyword>
<proteinExistence type="inferred from homology"/>
<keyword evidence="7" id="KW-0808">Transferase</keyword>
<comment type="similarity">
    <text evidence="5">Belongs to the protein kinase superfamily.</text>
</comment>
<dbReference type="EC" id="2.7.11.1" evidence="1"/>
<dbReference type="PANTHER" id="PTHR11909">
    <property type="entry name" value="CASEIN KINASE-RELATED"/>
    <property type="match status" value="1"/>
</dbReference>
<dbReference type="PROSITE" id="PS00108">
    <property type="entry name" value="PROTEIN_KINASE_ST"/>
    <property type="match status" value="1"/>
</dbReference>
<keyword evidence="2 4" id="KW-0547">Nucleotide-binding</keyword>
<sequence>MAEPRRSLRIQVQQAAALEKQPLHLQLPVDFIRVGGRYRVGKPLGSGRSGSVYLGKDIFKDSEVVLKIGPADNSRIIHEYHVYKTIAGSIGISPVRWYGIESDYEVIVLENLGTSIGDLISTHQFDHGKTFFFASQMLSVVESLHSRSYIHCDIKPGNFMIRSSDSDNPTKMSHMTVFLIDLALAKLFREPATYLHIPHSRCQSIVGTLPFTSINAQKWHTQSRRDDLESLAYTIIFLVCGNLPWSRLSTKEAILRKKLSTTVEELCKGLPAPFCEFVTHVCSLDFDKKPDYPLLHSILTQCSQTEADHGGICRVAGLCTSTPRCNTSPRGSVWNRPQSQFL</sequence>
<accession>A0A9P5JWY9</accession>
<reference evidence="7" key="2">
    <citation type="journal article" date="2020" name="Nat. Commun.">
        <title>Large-scale genome sequencing of mycorrhizal fungi provides insights into the early evolution of symbiotic traits.</title>
        <authorList>
            <person name="Miyauchi S."/>
            <person name="Kiss E."/>
            <person name="Kuo A."/>
            <person name="Drula E."/>
            <person name="Kohler A."/>
            <person name="Sanchez-Garcia M."/>
            <person name="Morin E."/>
            <person name="Andreopoulos B."/>
            <person name="Barry K.W."/>
            <person name="Bonito G."/>
            <person name="Buee M."/>
            <person name="Carver A."/>
            <person name="Chen C."/>
            <person name="Cichocki N."/>
            <person name="Clum A."/>
            <person name="Culley D."/>
            <person name="Crous P.W."/>
            <person name="Fauchery L."/>
            <person name="Girlanda M."/>
            <person name="Hayes R.D."/>
            <person name="Keri Z."/>
            <person name="LaButti K."/>
            <person name="Lipzen A."/>
            <person name="Lombard V."/>
            <person name="Magnuson J."/>
            <person name="Maillard F."/>
            <person name="Murat C."/>
            <person name="Nolan M."/>
            <person name="Ohm R.A."/>
            <person name="Pangilinan J."/>
            <person name="Pereira M.F."/>
            <person name="Perotto S."/>
            <person name="Peter M."/>
            <person name="Pfister S."/>
            <person name="Riley R."/>
            <person name="Sitrit Y."/>
            <person name="Stielow J.B."/>
            <person name="Szollosi G."/>
            <person name="Zifcakova L."/>
            <person name="Stursova M."/>
            <person name="Spatafora J.W."/>
            <person name="Tedersoo L."/>
            <person name="Vaario L.M."/>
            <person name="Yamada A."/>
            <person name="Yan M."/>
            <person name="Wang P."/>
            <person name="Xu J."/>
            <person name="Bruns T."/>
            <person name="Baldrian P."/>
            <person name="Vilgalys R."/>
            <person name="Dunand C."/>
            <person name="Henrissat B."/>
            <person name="Grigoriev I.V."/>
            <person name="Hibbett D."/>
            <person name="Nagy L.G."/>
            <person name="Martin F.M."/>
        </authorList>
    </citation>
    <scope>NUCLEOTIDE SEQUENCE</scope>
    <source>
        <strain evidence="7">Prilba</strain>
    </source>
</reference>
<comment type="caution">
    <text evidence="7">The sequence shown here is derived from an EMBL/GenBank/DDBJ whole genome shotgun (WGS) entry which is preliminary data.</text>
</comment>
<feature type="domain" description="Protein kinase" evidence="6">
    <location>
        <begin position="38"/>
        <end position="299"/>
    </location>
</feature>
<dbReference type="InterPro" id="IPR000719">
    <property type="entry name" value="Prot_kinase_dom"/>
</dbReference>
<dbReference type="OrthoDB" id="1932208at2759"/>
<dbReference type="PROSITE" id="PS00107">
    <property type="entry name" value="PROTEIN_KINASE_ATP"/>
    <property type="match status" value="1"/>
</dbReference>
<feature type="binding site" evidence="4">
    <location>
        <position position="67"/>
    </location>
    <ligand>
        <name>ATP</name>
        <dbReference type="ChEBI" id="CHEBI:30616"/>
    </ligand>
</feature>
<protein>
    <recommendedName>
        <fullName evidence="1">non-specific serine/threonine protein kinase</fullName>
        <ecNumber evidence="1">2.7.11.1</ecNumber>
    </recommendedName>
</protein>
<dbReference type="Pfam" id="PF00069">
    <property type="entry name" value="Pkinase"/>
    <property type="match status" value="1"/>
</dbReference>
<dbReference type="AlphaFoldDB" id="A0A9P5JWY9"/>
<evidence type="ECO:0000256" key="1">
    <source>
        <dbReference type="ARBA" id="ARBA00012513"/>
    </source>
</evidence>
<dbReference type="Gene3D" id="1.10.510.10">
    <property type="entry name" value="Transferase(Phosphotransferase) domain 1"/>
    <property type="match status" value="1"/>
</dbReference>